<gene>
    <name evidence="2" type="ORF">BDK89_2568</name>
</gene>
<evidence type="ECO:0000313" key="3">
    <source>
        <dbReference type="Proteomes" id="UP000294558"/>
    </source>
</evidence>
<sequence>MSPNSPAPRPRAADTESAPLAGRFGSNAVAGGMEIALTILLFVLIGLGIDTWLGTRPLFMIVLFLFAAAGSFARTKLIYDAEMDRLEAERIEKRNAKRAEQAAPSAPEADAA</sequence>
<evidence type="ECO:0000313" key="2">
    <source>
        <dbReference type="EMBL" id="TDT16967.1"/>
    </source>
</evidence>
<keyword evidence="3" id="KW-1185">Reference proteome</keyword>
<feature type="transmembrane region" description="Helical" evidence="1">
    <location>
        <begin position="28"/>
        <end position="49"/>
    </location>
</feature>
<organism evidence="2 3">
    <name type="scientific">Ilumatobacter fluminis</name>
    <dbReference type="NCBI Taxonomy" id="467091"/>
    <lineage>
        <taxon>Bacteria</taxon>
        <taxon>Bacillati</taxon>
        <taxon>Actinomycetota</taxon>
        <taxon>Acidimicrobiia</taxon>
        <taxon>Acidimicrobiales</taxon>
        <taxon>Ilumatobacteraceae</taxon>
        <taxon>Ilumatobacter</taxon>
    </lineage>
</organism>
<dbReference type="RefSeq" id="WP_133869291.1">
    <property type="nucleotide sequence ID" value="NZ_JAVJPS010000038.1"/>
</dbReference>
<reference evidence="2 3" key="1">
    <citation type="submission" date="2019-03" db="EMBL/GenBank/DDBJ databases">
        <title>Sequencing the genomes of 1000 actinobacteria strains.</title>
        <authorList>
            <person name="Klenk H.-P."/>
        </authorList>
    </citation>
    <scope>NUCLEOTIDE SEQUENCE [LARGE SCALE GENOMIC DNA]</scope>
    <source>
        <strain evidence="2 3">DSM 18936</strain>
    </source>
</reference>
<dbReference type="InterPro" id="IPR032820">
    <property type="entry name" value="ATPase_put"/>
</dbReference>
<dbReference type="Proteomes" id="UP000294558">
    <property type="component" value="Unassembled WGS sequence"/>
</dbReference>
<dbReference type="EMBL" id="SOAU01000001">
    <property type="protein sequence ID" value="TDT16967.1"/>
    <property type="molecule type" value="Genomic_DNA"/>
</dbReference>
<name>A0A4R7I0B9_9ACTN</name>
<comment type="caution">
    <text evidence="2">The sequence shown here is derived from an EMBL/GenBank/DDBJ whole genome shotgun (WGS) entry which is preliminary data.</text>
</comment>
<accession>A0A4R7I0B9</accession>
<dbReference type="OrthoDB" id="15401at2"/>
<keyword evidence="1" id="KW-0472">Membrane</keyword>
<keyword evidence="1" id="KW-1133">Transmembrane helix</keyword>
<evidence type="ECO:0000256" key="1">
    <source>
        <dbReference type="SAM" id="Phobius"/>
    </source>
</evidence>
<proteinExistence type="predicted"/>
<feature type="transmembrane region" description="Helical" evidence="1">
    <location>
        <begin position="55"/>
        <end position="73"/>
    </location>
</feature>
<keyword evidence="1" id="KW-0812">Transmembrane</keyword>
<protein>
    <submittedName>
        <fullName evidence="2">Putative F0F1-ATPase subunit (Ca2+/Mg2+ transporter)</fullName>
    </submittedName>
</protein>
<dbReference type="AlphaFoldDB" id="A0A4R7I0B9"/>
<dbReference type="Pfam" id="PF09527">
    <property type="entry name" value="ATPase_gene1"/>
    <property type="match status" value="1"/>
</dbReference>